<dbReference type="STRING" id="94643.A0A2A9M1Q5"/>
<dbReference type="RefSeq" id="XP_029215183.1">
    <property type="nucleotide sequence ID" value="XM_029361716.1"/>
</dbReference>
<sequence length="205" mass="22647">MGTNFTEFGDLVLLIGDFHIPQRAADLPVCFRELLDTDKIRHVLCTGNVGCQSVVDSLRSISSSLHIVKGDTDTGFDFPEYKVLQFGQFKVGLIHGHQIVPYGDAGALLHWQRKLDCDILVYGHLHKDSVVDLDGKFFVNPGSATGAYQPWLTERVPSFMLMAVQGASVVLYVYEEKNGKAEVVMSEFKKDISESESAPAPPKES</sequence>
<comment type="caution">
    <text evidence="7">The sequence shown here is derived from an EMBL/GenBank/DDBJ whole genome shotgun (WGS) entry which is preliminary data.</text>
</comment>
<dbReference type="VEuPathDB" id="ToxoDB:BESB_030480"/>
<dbReference type="SUPFAM" id="SSF56300">
    <property type="entry name" value="Metallo-dependent phosphatases"/>
    <property type="match status" value="1"/>
</dbReference>
<evidence type="ECO:0000256" key="2">
    <source>
        <dbReference type="ARBA" id="ARBA00017767"/>
    </source>
</evidence>
<dbReference type="EMBL" id="NWUJ01000016">
    <property type="protein sequence ID" value="PFH31174.1"/>
    <property type="molecule type" value="Genomic_DNA"/>
</dbReference>
<dbReference type="GO" id="GO:0015031">
    <property type="term" value="P:protein transport"/>
    <property type="evidence" value="ECO:0007669"/>
    <property type="project" value="UniProtKB-KW"/>
</dbReference>
<evidence type="ECO:0000313" key="8">
    <source>
        <dbReference type="Proteomes" id="UP000224006"/>
    </source>
</evidence>
<gene>
    <name evidence="7" type="ORF">BESB_030480</name>
</gene>
<feature type="domain" description="Calcineurin-like phosphoesterase" evidence="6">
    <location>
        <begin position="12"/>
        <end position="163"/>
    </location>
</feature>
<dbReference type="InterPro" id="IPR029052">
    <property type="entry name" value="Metallo-depent_PP-like"/>
</dbReference>
<dbReference type="Proteomes" id="UP000224006">
    <property type="component" value="Chromosome XIII"/>
</dbReference>
<dbReference type="GO" id="GO:0005829">
    <property type="term" value="C:cytosol"/>
    <property type="evidence" value="ECO:0007669"/>
    <property type="project" value="GOC"/>
</dbReference>
<name>A0A2A9M1Q5_BESBE</name>
<dbReference type="GO" id="GO:0030904">
    <property type="term" value="C:retromer complex"/>
    <property type="evidence" value="ECO:0007669"/>
    <property type="project" value="InterPro"/>
</dbReference>
<dbReference type="InterPro" id="IPR028661">
    <property type="entry name" value="Vps29"/>
</dbReference>
<protein>
    <recommendedName>
        <fullName evidence="2 5">Vacuolar protein sorting-associated protein 29</fullName>
    </recommendedName>
</protein>
<proteinExistence type="inferred from homology"/>
<evidence type="ECO:0000256" key="5">
    <source>
        <dbReference type="RuleBase" id="RU362040"/>
    </source>
</evidence>
<dbReference type="GO" id="GO:0031410">
    <property type="term" value="C:cytoplasmic vesicle"/>
    <property type="evidence" value="ECO:0007669"/>
    <property type="project" value="UniProtKB-ARBA"/>
</dbReference>
<dbReference type="FunFam" id="3.60.21.10:FF:000015">
    <property type="entry name" value="Vacuolar protein sorting-associated protein 29"/>
    <property type="match status" value="1"/>
</dbReference>
<evidence type="ECO:0000256" key="4">
    <source>
        <dbReference type="ARBA" id="ARBA00022927"/>
    </source>
</evidence>
<dbReference type="AlphaFoldDB" id="A0A2A9M1Q5"/>
<dbReference type="Pfam" id="PF12850">
    <property type="entry name" value="Metallophos_2"/>
    <property type="match status" value="1"/>
</dbReference>
<evidence type="ECO:0000259" key="6">
    <source>
        <dbReference type="Pfam" id="PF12850"/>
    </source>
</evidence>
<dbReference type="NCBIfam" id="TIGR00040">
    <property type="entry name" value="yfcE"/>
    <property type="match status" value="1"/>
</dbReference>
<dbReference type="InterPro" id="IPR000979">
    <property type="entry name" value="Phosphodiesterase_MJ0936/Vps29"/>
</dbReference>
<reference evidence="7 8" key="1">
    <citation type="submission" date="2017-09" db="EMBL/GenBank/DDBJ databases">
        <title>Genome sequencing of Besnoitia besnoiti strain Bb-Ger1.</title>
        <authorList>
            <person name="Schares G."/>
            <person name="Venepally P."/>
            <person name="Lorenzi H.A."/>
        </authorList>
    </citation>
    <scope>NUCLEOTIDE SEQUENCE [LARGE SCALE GENOMIC DNA]</scope>
    <source>
        <strain evidence="7 8">Bb-Ger1</strain>
    </source>
</reference>
<dbReference type="GO" id="GO:0042147">
    <property type="term" value="P:retrograde transport, endosome to Golgi"/>
    <property type="evidence" value="ECO:0007669"/>
    <property type="project" value="InterPro"/>
</dbReference>
<dbReference type="GeneID" id="40308100"/>
<evidence type="ECO:0000256" key="3">
    <source>
        <dbReference type="ARBA" id="ARBA00022448"/>
    </source>
</evidence>
<dbReference type="OrthoDB" id="10258130at2759"/>
<dbReference type="PANTHER" id="PTHR11124">
    <property type="entry name" value="VACUOLAR SORTING PROTEIN VPS29"/>
    <property type="match status" value="1"/>
</dbReference>
<keyword evidence="3" id="KW-0813">Transport</keyword>
<comment type="similarity">
    <text evidence="1 5">Belongs to the VPS29 family.</text>
</comment>
<evidence type="ECO:0000256" key="1">
    <source>
        <dbReference type="ARBA" id="ARBA00005945"/>
    </source>
</evidence>
<keyword evidence="8" id="KW-1185">Reference proteome</keyword>
<dbReference type="CDD" id="cd07394">
    <property type="entry name" value="MPP_Vps29"/>
    <property type="match status" value="1"/>
</dbReference>
<evidence type="ECO:0000313" key="7">
    <source>
        <dbReference type="EMBL" id="PFH31174.1"/>
    </source>
</evidence>
<dbReference type="KEGG" id="bbes:BESB_030480"/>
<keyword evidence="4" id="KW-0653">Protein transport</keyword>
<dbReference type="InterPro" id="IPR024654">
    <property type="entry name" value="Calcineurin-like_PHP_lpxH"/>
</dbReference>
<organism evidence="7 8">
    <name type="scientific">Besnoitia besnoiti</name>
    <name type="common">Apicomplexan protozoan</name>
    <dbReference type="NCBI Taxonomy" id="94643"/>
    <lineage>
        <taxon>Eukaryota</taxon>
        <taxon>Sar</taxon>
        <taxon>Alveolata</taxon>
        <taxon>Apicomplexa</taxon>
        <taxon>Conoidasida</taxon>
        <taxon>Coccidia</taxon>
        <taxon>Eucoccidiorida</taxon>
        <taxon>Eimeriorina</taxon>
        <taxon>Sarcocystidae</taxon>
        <taxon>Besnoitia</taxon>
    </lineage>
</organism>
<accession>A0A2A9M1Q5</accession>
<dbReference type="Gene3D" id="3.60.21.10">
    <property type="match status" value="1"/>
</dbReference>